<dbReference type="PROSITE" id="PS50052">
    <property type="entry name" value="GUANYLATE_KINASE_2"/>
    <property type="match status" value="1"/>
</dbReference>
<accession>A0A0D2WVE1</accession>
<dbReference type="PROSITE" id="PS00856">
    <property type="entry name" value="GUANYLATE_KINASE_1"/>
    <property type="match status" value="1"/>
</dbReference>
<feature type="domain" description="Guanylate kinase-like" evidence="7">
    <location>
        <begin position="24"/>
        <end position="206"/>
    </location>
</feature>
<dbReference type="FunFam" id="3.40.50.300:FF:000776">
    <property type="entry name" value="Guanylate kinase 2"/>
    <property type="match status" value="1"/>
</dbReference>
<reference evidence="9" key="1">
    <citation type="submission" date="2011-02" db="EMBL/GenBank/DDBJ databases">
        <title>The Genome Sequence of Capsaspora owczarzaki ATCC 30864.</title>
        <authorList>
            <person name="Russ C."/>
            <person name="Cuomo C."/>
            <person name="Burger G."/>
            <person name="Gray M.W."/>
            <person name="Holland P.W.H."/>
            <person name="King N."/>
            <person name="Lang F.B.F."/>
            <person name="Roger A.J."/>
            <person name="Ruiz-Trillo I."/>
            <person name="Young S.K."/>
            <person name="Zeng Q."/>
            <person name="Gargeya S."/>
            <person name="Alvarado L."/>
            <person name="Berlin A."/>
            <person name="Chapman S.B."/>
            <person name="Chen Z."/>
            <person name="Freedman E."/>
            <person name="Gellesch M."/>
            <person name="Goldberg J."/>
            <person name="Griggs A."/>
            <person name="Gujja S."/>
            <person name="Heilman E."/>
            <person name="Heiman D."/>
            <person name="Howarth C."/>
            <person name="Mehta T."/>
            <person name="Neiman D."/>
            <person name="Pearson M."/>
            <person name="Roberts A."/>
            <person name="Saif S."/>
            <person name="Shea T."/>
            <person name="Shenoy N."/>
            <person name="Sisk P."/>
            <person name="Stolte C."/>
            <person name="Sykes S."/>
            <person name="White J."/>
            <person name="Yandava C."/>
            <person name="Haas B."/>
            <person name="Nusbaum C."/>
            <person name="Birren B."/>
        </authorList>
    </citation>
    <scope>NUCLEOTIDE SEQUENCE</scope>
    <source>
        <strain evidence="9">ATCC 30864</strain>
    </source>
</reference>
<dbReference type="PANTHER" id="PTHR23117:SF13">
    <property type="entry name" value="GUANYLATE KINASE"/>
    <property type="match status" value="1"/>
</dbReference>
<dbReference type="EC" id="2.7.4.8" evidence="2"/>
<protein>
    <recommendedName>
        <fullName evidence="2">guanylate kinase</fullName>
        <ecNumber evidence="2">2.7.4.8</ecNumber>
    </recommendedName>
</protein>
<evidence type="ECO:0000313" key="9">
    <source>
        <dbReference type="Proteomes" id="UP000008743"/>
    </source>
</evidence>
<evidence type="ECO:0000256" key="2">
    <source>
        <dbReference type="ARBA" id="ARBA00012961"/>
    </source>
</evidence>
<sequence length="213" mass="23856">MLRTVLQQTRTLVTMSATTVSAGPRPIVLAGPSGAGKSTLLKKLMAEFPNAFGFSISHTTRKPRPGEEHGREYWFTTREDLIRGVAAGEFIESAEFSGNMYGTSKRAVEDVVRRGKICVLDIDMQGVKSVKNTDLNARFVFVQPPTFELLEKRLRDRNTETEESLRKRLDTAKGEFEYAALPGSYDFTIINDNLDQAYADLRAIVLEDISKMQ</sequence>
<dbReference type="GO" id="GO:0005524">
    <property type="term" value="F:ATP binding"/>
    <property type="evidence" value="ECO:0007669"/>
    <property type="project" value="UniProtKB-KW"/>
</dbReference>
<dbReference type="InParanoid" id="A0A0D2WVE1"/>
<keyword evidence="3" id="KW-0808">Transferase</keyword>
<dbReference type="GO" id="GO:0005829">
    <property type="term" value="C:cytosol"/>
    <property type="evidence" value="ECO:0007669"/>
    <property type="project" value="TreeGrafter"/>
</dbReference>
<keyword evidence="9" id="KW-1185">Reference proteome</keyword>
<evidence type="ECO:0000256" key="6">
    <source>
        <dbReference type="ARBA" id="ARBA00022840"/>
    </source>
</evidence>
<dbReference type="InterPro" id="IPR008144">
    <property type="entry name" value="Guanylate_kin-like_dom"/>
</dbReference>
<organism evidence="8 9">
    <name type="scientific">Capsaspora owczarzaki (strain ATCC 30864)</name>
    <dbReference type="NCBI Taxonomy" id="595528"/>
    <lineage>
        <taxon>Eukaryota</taxon>
        <taxon>Filasterea</taxon>
        <taxon>Capsaspora</taxon>
    </lineage>
</organism>
<gene>
    <name evidence="8" type="ORF">CAOG_006482</name>
</gene>
<dbReference type="Proteomes" id="UP000008743">
    <property type="component" value="Unassembled WGS sequence"/>
</dbReference>
<keyword evidence="6" id="KW-0067">ATP-binding</keyword>
<evidence type="ECO:0000313" key="8">
    <source>
        <dbReference type="EMBL" id="KJE96113.1"/>
    </source>
</evidence>
<dbReference type="Pfam" id="PF00625">
    <property type="entry name" value="Guanylate_kin"/>
    <property type="match status" value="1"/>
</dbReference>
<comment type="similarity">
    <text evidence="1">Belongs to the guanylate kinase family.</text>
</comment>
<dbReference type="SUPFAM" id="SSF52540">
    <property type="entry name" value="P-loop containing nucleoside triphosphate hydrolases"/>
    <property type="match status" value="1"/>
</dbReference>
<proteinExistence type="inferred from homology"/>
<dbReference type="PhylomeDB" id="A0A0D2WVE1"/>
<dbReference type="GO" id="GO:0004385">
    <property type="term" value="F:GMP kinase activity"/>
    <property type="evidence" value="ECO:0007669"/>
    <property type="project" value="UniProtKB-EC"/>
</dbReference>
<keyword evidence="5 8" id="KW-0418">Kinase</keyword>
<dbReference type="RefSeq" id="XP_004345231.1">
    <property type="nucleotide sequence ID" value="XM_004345181.2"/>
</dbReference>
<evidence type="ECO:0000256" key="1">
    <source>
        <dbReference type="ARBA" id="ARBA00005790"/>
    </source>
</evidence>
<evidence type="ECO:0000256" key="3">
    <source>
        <dbReference type="ARBA" id="ARBA00022679"/>
    </source>
</evidence>
<dbReference type="SMART" id="SM00072">
    <property type="entry name" value="GuKc"/>
    <property type="match status" value="1"/>
</dbReference>
<dbReference type="CDD" id="cd00071">
    <property type="entry name" value="GMPK"/>
    <property type="match status" value="1"/>
</dbReference>
<dbReference type="InterPro" id="IPR020590">
    <property type="entry name" value="Guanylate_kinase_CS"/>
</dbReference>
<evidence type="ECO:0000259" key="7">
    <source>
        <dbReference type="PROSITE" id="PS50052"/>
    </source>
</evidence>
<dbReference type="OrthoDB" id="6334211at2759"/>
<dbReference type="InterPro" id="IPR017665">
    <property type="entry name" value="Guanylate_kinase"/>
</dbReference>
<dbReference type="InterPro" id="IPR008145">
    <property type="entry name" value="GK/Ca_channel_bsu"/>
</dbReference>
<evidence type="ECO:0000256" key="4">
    <source>
        <dbReference type="ARBA" id="ARBA00022741"/>
    </source>
</evidence>
<dbReference type="PANTHER" id="PTHR23117">
    <property type="entry name" value="GUANYLATE KINASE-RELATED"/>
    <property type="match status" value="1"/>
</dbReference>
<dbReference type="NCBIfam" id="TIGR03263">
    <property type="entry name" value="guanyl_kin"/>
    <property type="match status" value="1"/>
</dbReference>
<dbReference type="InterPro" id="IPR027417">
    <property type="entry name" value="P-loop_NTPase"/>
</dbReference>
<dbReference type="eggNOG" id="KOG0707">
    <property type="taxonomic scope" value="Eukaryota"/>
</dbReference>
<keyword evidence="4" id="KW-0547">Nucleotide-binding</keyword>
<dbReference type="FunCoup" id="A0A0D2WVE1">
    <property type="interactions" value="320"/>
</dbReference>
<dbReference type="Gene3D" id="3.40.50.300">
    <property type="entry name" value="P-loop containing nucleotide triphosphate hydrolases"/>
    <property type="match status" value="1"/>
</dbReference>
<dbReference type="AlphaFoldDB" id="A0A0D2WVE1"/>
<evidence type="ECO:0000256" key="5">
    <source>
        <dbReference type="ARBA" id="ARBA00022777"/>
    </source>
</evidence>
<dbReference type="OMA" id="EWAVVHG"/>
<dbReference type="EMBL" id="KE346370">
    <property type="protein sequence ID" value="KJE96113.1"/>
    <property type="molecule type" value="Genomic_DNA"/>
</dbReference>
<dbReference type="STRING" id="595528.A0A0D2WVE1"/>
<name>A0A0D2WVE1_CAPO3</name>
<dbReference type="HAMAP" id="MF_00328">
    <property type="entry name" value="Guanylate_kinase"/>
    <property type="match status" value="1"/>
</dbReference>